<evidence type="ECO:0000256" key="1">
    <source>
        <dbReference type="SAM" id="MobiDB-lite"/>
    </source>
</evidence>
<protein>
    <recommendedName>
        <fullName evidence="6">SH3 domain-containing protein</fullName>
    </recommendedName>
</protein>
<keyword evidence="3" id="KW-0732">Signal</keyword>
<evidence type="ECO:0000256" key="3">
    <source>
        <dbReference type="SAM" id="SignalP"/>
    </source>
</evidence>
<feature type="region of interest" description="Disordered" evidence="1">
    <location>
        <begin position="335"/>
        <end position="358"/>
    </location>
</feature>
<keyword evidence="2" id="KW-0812">Transmembrane</keyword>
<dbReference type="SUPFAM" id="SSF50044">
    <property type="entry name" value="SH3-domain"/>
    <property type="match status" value="1"/>
</dbReference>
<proteinExistence type="predicted"/>
<evidence type="ECO:0000313" key="5">
    <source>
        <dbReference type="Proteomes" id="UP000070544"/>
    </source>
</evidence>
<dbReference type="EMBL" id="KQ965752">
    <property type="protein sequence ID" value="KXS16469.1"/>
    <property type="molecule type" value="Genomic_DNA"/>
</dbReference>
<feature type="chain" id="PRO_5007296223" description="SH3 domain-containing protein" evidence="3">
    <location>
        <begin position="37"/>
        <end position="538"/>
    </location>
</feature>
<evidence type="ECO:0000256" key="2">
    <source>
        <dbReference type="SAM" id="Phobius"/>
    </source>
</evidence>
<evidence type="ECO:0008006" key="6">
    <source>
        <dbReference type="Google" id="ProtNLM"/>
    </source>
</evidence>
<sequence>MELRRAGMPRVRKRDRSTLALAAALLCLCLRSSVSAATSNSTTTARLVPQTFLNCTTQVQCGIARPELAEVNRLCTLGSCQVECAAGYYPCAYNWCANATGGCAVAVPLEGLQGDSAPLPTTSSPSTPYLLGNVPPRTLIGVSVLVAGAIFGACGIYAGTRIARNMRFEKEWVVESEYTSASPGRKRGGRRRIVEEAAHGHSRDPSSGSGPGAILVPDTPPQLSMDLRASSDASTDGSGSGAGGAGDKSILPSTGPVPPSPVMTRPLSHADSVQPSVSMDARGRNSNVSAGLSAAVAAWARFEGARRSLQLAGQAQGQDEQRMEAEEGLVTVALPQTSSPPAPHPPPRSPAASPIPDDPTLLSHFASLLPPVLTHADLPGVPAPSKAVVQPGKVYIAQRGYKAEREGEVGVGPRDQVAVTGWVDEGGIVEGINLSTGAAGYFPAIVLIKDEASARREAERKLREWRCTDCGCDGTQTEVRRTSKDGKKRICDSCFQARRKAREQRTLSSISAGISAAAGRLSFSHGRTASNGVPLVAA</sequence>
<evidence type="ECO:0000313" key="4">
    <source>
        <dbReference type="EMBL" id="KXS16469.1"/>
    </source>
</evidence>
<name>A0A139AID7_GONPJ</name>
<dbReference type="InterPro" id="IPR036028">
    <property type="entry name" value="SH3-like_dom_sf"/>
</dbReference>
<feature type="transmembrane region" description="Helical" evidence="2">
    <location>
        <begin position="139"/>
        <end position="160"/>
    </location>
</feature>
<accession>A0A139AID7</accession>
<reference evidence="4 5" key="1">
    <citation type="journal article" date="2015" name="Genome Biol. Evol.">
        <title>Phylogenomic analyses indicate that early fungi evolved digesting cell walls of algal ancestors of land plants.</title>
        <authorList>
            <person name="Chang Y."/>
            <person name="Wang S."/>
            <person name="Sekimoto S."/>
            <person name="Aerts A.L."/>
            <person name="Choi C."/>
            <person name="Clum A."/>
            <person name="LaButti K.M."/>
            <person name="Lindquist E.A."/>
            <person name="Yee Ngan C."/>
            <person name="Ohm R.A."/>
            <person name="Salamov A.A."/>
            <person name="Grigoriev I.V."/>
            <person name="Spatafora J.W."/>
            <person name="Berbee M.L."/>
        </authorList>
    </citation>
    <scope>NUCLEOTIDE SEQUENCE [LARGE SCALE GENOMIC DNA]</scope>
    <source>
        <strain evidence="4 5">JEL478</strain>
    </source>
</reference>
<dbReference type="AlphaFoldDB" id="A0A139AID7"/>
<keyword evidence="2" id="KW-0472">Membrane</keyword>
<feature type="compositionally biased region" description="Pro residues" evidence="1">
    <location>
        <begin position="338"/>
        <end position="349"/>
    </location>
</feature>
<feature type="region of interest" description="Disordered" evidence="1">
    <location>
        <begin position="197"/>
        <end position="285"/>
    </location>
</feature>
<gene>
    <name evidence="4" type="ORF">M427DRAFT_154408</name>
</gene>
<keyword evidence="2" id="KW-1133">Transmembrane helix</keyword>
<feature type="signal peptide" evidence="3">
    <location>
        <begin position="1"/>
        <end position="36"/>
    </location>
</feature>
<organism evidence="4 5">
    <name type="scientific">Gonapodya prolifera (strain JEL478)</name>
    <name type="common">Monoblepharis prolifera</name>
    <dbReference type="NCBI Taxonomy" id="1344416"/>
    <lineage>
        <taxon>Eukaryota</taxon>
        <taxon>Fungi</taxon>
        <taxon>Fungi incertae sedis</taxon>
        <taxon>Chytridiomycota</taxon>
        <taxon>Chytridiomycota incertae sedis</taxon>
        <taxon>Monoblepharidomycetes</taxon>
        <taxon>Monoblepharidales</taxon>
        <taxon>Gonapodyaceae</taxon>
        <taxon>Gonapodya</taxon>
    </lineage>
</organism>
<keyword evidence="5" id="KW-1185">Reference proteome</keyword>
<dbReference type="Proteomes" id="UP000070544">
    <property type="component" value="Unassembled WGS sequence"/>
</dbReference>